<feature type="signal peptide" evidence="8">
    <location>
        <begin position="1"/>
        <end position="24"/>
    </location>
</feature>
<dbReference type="SUPFAM" id="SSF56935">
    <property type="entry name" value="Porins"/>
    <property type="match status" value="1"/>
</dbReference>
<evidence type="ECO:0000256" key="3">
    <source>
        <dbReference type="ARBA" id="ARBA00022452"/>
    </source>
</evidence>
<protein>
    <recommendedName>
        <fullName evidence="11">Outer membrane protein transport protein, Ompp1/FadL/TodX family</fullName>
    </recommendedName>
</protein>
<dbReference type="eggNOG" id="COG2067">
    <property type="taxonomic scope" value="Bacteria"/>
</dbReference>
<evidence type="ECO:0000256" key="7">
    <source>
        <dbReference type="ARBA" id="ARBA00023237"/>
    </source>
</evidence>
<dbReference type="OrthoDB" id="9765571at2"/>
<evidence type="ECO:0000256" key="5">
    <source>
        <dbReference type="ARBA" id="ARBA00022729"/>
    </source>
</evidence>
<evidence type="ECO:0008006" key="11">
    <source>
        <dbReference type="Google" id="ProtNLM"/>
    </source>
</evidence>
<dbReference type="GO" id="GO:0009279">
    <property type="term" value="C:cell outer membrane"/>
    <property type="evidence" value="ECO:0007669"/>
    <property type="project" value="UniProtKB-SubCell"/>
</dbReference>
<gene>
    <name evidence="9" type="ORF">PORUE0001_0733</name>
</gene>
<comment type="caution">
    <text evidence="9">The sequence shown here is derived from an EMBL/GenBank/DDBJ whole genome shotgun (WGS) entry which is preliminary data.</text>
</comment>
<keyword evidence="4" id="KW-0812">Transmembrane</keyword>
<evidence type="ECO:0000256" key="6">
    <source>
        <dbReference type="ARBA" id="ARBA00023136"/>
    </source>
</evidence>
<evidence type="ECO:0000313" key="10">
    <source>
        <dbReference type="Proteomes" id="UP000003303"/>
    </source>
</evidence>
<keyword evidence="5 8" id="KW-0732">Signal</keyword>
<evidence type="ECO:0000256" key="2">
    <source>
        <dbReference type="ARBA" id="ARBA00008163"/>
    </source>
</evidence>
<keyword evidence="10" id="KW-1185">Reference proteome</keyword>
<dbReference type="AlphaFoldDB" id="C2MEB9"/>
<comment type="subcellular location">
    <subcellularLocation>
        <location evidence="1">Cell outer membrane</location>
        <topology evidence="1">Multi-pass membrane protein</topology>
    </subcellularLocation>
</comment>
<evidence type="ECO:0000256" key="8">
    <source>
        <dbReference type="SAM" id="SignalP"/>
    </source>
</evidence>
<reference evidence="9 10" key="1">
    <citation type="submission" date="2009-04" db="EMBL/GenBank/DDBJ databases">
        <authorList>
            <person name="Sebastian Y."/>
            <person name="Madupu R."/>
            <person name="Durkin A.S."/>
            <person name="Torralba M."/>
            <person name="Methe B."/>
            <person name="Sutton G.G."/>
            <person name="Strausberg R.L."/>
            <person name="Nelson K.E."/>
        </authorList>
    </citation>
    <scope>NUCLEOTIDE SEQUENCE [LARGE SCALE GENOMIC DNA]</scope>
    <source>
        <strain evidence="9 10">60-3</strain>
    </source>
</reference>
<feature type="chain" id="PRO_5002914711" description="Outer membrane protein transport protein, Ompp1/FadL/TodX family" evidence="8">
    <location>
        <begin position="25"/>
        <end position="539"/>
    </location>
</feature>
<keyword evidence="7" id="KW-0998">Cell outer membrane</keyword>
<evidence type="ECO:0000256" key="4">
    <source>
        <dbReference type="ARBA" id="ARBA00022692"/>
    </source>
</evidence>
<dbReference type="GO" id="GO:0015483">
    <property type="term" value="F:long-chain fatty acid transporting porin activity"/>
    <property type="evidence" value="ECO:0007669"/>
    <property type="project" value="TreeGrafter"/>
</dbReference>
<dbReference type="InterPro" id="IPR005017">
    <property type="entry name" value="OMPP1/FadL/TodX"/>
</dbReference>
<evidence type="ECO:0000256" key="1">
    <source>
        <dbReference type="ARBA" id="ARBA00004571"/>
    </source>
</evidence>
<keyword evidence="3" id="KW-1134">Transmembrane beta strand</keyword>
<dbReference type="PANTHER" id="PTHR35093:SF8">
    <property type="entry name" value="OUTER MEMBRANE PROTEIN NMB0088-RELATED"/>
    <property type="match status" value="1"/>
</dbReference>
<dbReference type="EMBL" id="ACLR01000232">
    <property type="protein sequence ID" value="EEK15903.1"/>
    <property type="molecule type" value="Genomic_DNA"/>
</dbReference>
<dbReference type="Gene3D" id="2.40.160.60">
    <property type="entry name" value="Outer membrane protein transport protein (OMPP1/FadL/TodX)"/>
    <property type="match status" value="1"/>
</dbReference>
<dbReference type="STRING" id="596327.PORUE0001_0733"/>
<sequence length="539" mass="59860">MLRHYFIPLISSALLLITGSYLSAQTHDNALRFSTETLDGTARYQAMGGAFGAVGADYGSLRQNPAGLGLFRSNEIQGTVSFGQNMDQATWYKEQYKKGRTAFGGNMSVVLATPLRGSGLSINFALGFYQRQSFARSFDISNHEITKFSLADYAAFITPKDIPSGDFFGKNTYGNLPAPWLAILGHRAGWTNRNREGFYESAFNYSDKGGILGPSNSQLRVNERGGIQDFDFTCGLNYSDRLYFGLGVKLSALDYRMNSYYGEDFIDKDYLELANELRTSGSGASISFGLIARVSDHLRLGAAIQTPTWYTLQDNYVAGAESRYSRAVDDKGKPLPEKEWTVKDETPSDAAWRYQLQTPTKIVLSGAFVGRLGMLSLDYELANYSGIQLKDTYGPFVNDNKLMKEYFTPMQSTLRLGGEVRFSPQFSLRAGGYWRQAPMKASFDSNPNQQSATIPVNEAGTVPHYEIVGMGYGVTGGLGWRFSPSSYVDLAVVYQGQQSLMYPFPTRYYGDNGEQLTTPQPIQLQKQRIYGVATFGFKF</sequence>
<name>C2MEB9_9PORP</name>
<accession>C2MEB9</accession>
<dbReference type="Proteomes" id="UP000003303">
    <property type="component" value="Unassembled WGS sequence"/>
</dbReference>
<dbReference type="PANTHER" id="PTHR35093">
    <property type="entry name" value="OUTER MEMBRANE PROTEIN NMB0088-RELATED"/>
    <property type="match status" value="1"/>
</dbReference>
<proteinExistence type="inferred from homology"/>
<organism evidence="9 10">
    <name type="scientific">Porphyromonas uenonis 60-3</name>
    <dbReference type="NCBI Taxonomy" id="596327"/>
    <lineage>
        <taxon>Bacteria</taxon>
        <taxon>Pseudomonadati</taxon>
        <taxon>Bacteroidota</taxon>
        <taxon>Bacteroidia</taxon>
        <taxon>Bacteroidales</taxon>
        <taxon>Porphyromonadaceae</taxon>
        <taxon>Porphyromonas</taxon>
    </lineage>
</organism>
<dbReference type="RefSeq" id="WP_007366197.1">
    <property type="nucleotide sequence ID" value="NZ_ACLR01000232.1"/>
</dbReference>
<evidence type="ECO:0000313" key="9">
    <source>
        <dbReference type="EMBL" id="EEK15903.1"/>
    </source>
</evidence>
<comment type="similarity">
    <text evidence="2">Belongs to the OmpP1/FadL family.</text>
</comment>
<keyword evidence="6" id="KW-0472">Membrane</keyword>